<gene>
    <name evidence="1" type="ORF">ERS852569_02498</name>
</gene>
<evidence type="ECO:0008006" key="3">
    <source>
        <dbReference type="Google" id="ProtNLM"/>
    </source>
</evidence>
<dbReference type="AlphaFoldDB" id="A0A174UH07"/>
<dbReference type="EMBL" id="CZBP01000020">
    <property type="protein sequence ID" value="CUQ21884.1"/>
    <property type="molecule type" value="Genomic_DNA"/>
</dbReference>
<dbReference type="Proteomes" id="UP000095762">
    <property type="component" value="Unassembled WGS sequence"/>
</dbReference>
<accession>A0A174UH07</accession>
<evidence type="ECO:0000313" key="2">
    <source>
        <dbReference type="Proteomes" id="UP000095762"/>
    </source>
</evidence>
<reference evidence="1 2" key="1">
    <citation type="submission" date="2015-09" db="EMBL/GenBank/DDBJ databases">
        <authorList>
            <consortium name="Pathogen Informatics"/>
        </authorList>
    </citation>
    <scope>NUCLEOTIDE SEQUENCE [LARGE SCALE GENOMIC DNA]</scope>
    <source>
        <strain evidence="1 2">2789STDY5834957</strain>
    </source>
</reference>
<organism evidence="1 2">
    <name type="scientific">Blautia obeum</name>
    <dbReference type="NCBI Taxonomy" id="40520"/>
    <lineage>
        <taxon>Bacteria</taxon>
        <taxon>Bacillati</taxon>
        <taxon>Bacillota</taxon>
        <taxon>Clostridia</taxon>
        <taxon>Lachnospirales</taxon>
        <taxon>Lachnospiraceae</taxon>
        <taxon>Blautia</taxon>
    </lineage>
</organism>
<dbReference type="RefSeq" id="WP_055060095.1">
    <property type="nucleotide sequence ID" value="NZ_CZBP01000020.1"/>
</dbReference>
<protein>
    <recommendedName>
        <fullName evidence="3">XRE family transcriptional regulator</fullName>
    </recommendedName>
</protein>
<name>A0A174UH07_9FIRM</name>
<proteinExistence type="predicted"/>
<evidence type="ECO:0000313" key="1">
    <source>
        <dbReference type="EMBL" id="CUQ21884.1"/>
    </source>
</evidence>
<sequence length="139" mass="15884">MTKKLSTNDIFAKIEKGEPVDVKEVEFVSPDTMRDKLYAKITEMPSSINHFADLCGIYPSHLHEFLKGTKNLGRDKLIIVCIVLKLNLRETREVLKCTLQSDFYPKNQRDFIIMSGIKAHRSVDDINELLMNNGLSILS</sequence>